<protein>
    <recommendedName>
        <fullName evidence="4">DUF948 domain-containing protein</fullName>
    </recommendedName>
</protein>
<feature type="signal peptide" evidence="1">
    <location>
        <begin position="1"/>
        <end position="20"/>
    </location>
</feature>
<evidence type="ECO:0000313" key="2">
    <source>
        <dbReference type="EMBL" id="KAK9918335.1"/>
    </source>
</evidence>
<keyword evidence="1" id="KW-0732">Signal</keyword>
<proteinExistence type="predicted"/>
<dbReference type="PANTHER" id="PTHR33825">
    <property type="entry name" value="CHITINASE-LIKE PROTEIN"/>
    <property type="match status" value="1"/>
</dbReference>
<sequence>MVRLDALVFVITAIPAILTARQTMLEMQQVLRTLDRELPDTAAAVRLSGLELSDAIEEVSLLSTDLSQGMRATAQMVTGTQSSIMEGVELAGAALNGFVLPAVRQRVPAARSALEARLQESAKMQRQAPSVAELAASTKVAARRARAMLAAANLAGLAARLVGTARALRPGSRAAPS</sequence>
<organism evidence="2 3">
    <name type="scientific">Coccomyxa subellipsoidea</name>
    <dbReference type="NCBI Taxonomy" id="248742"/>
    <lineage>
        <taxon>Eukaryota</taxon>
        <taxon>Viridiplantae</taxon>
        <taxon>Chlorophyta</taxon>
        <taxon>core chlorophytes</taxon>
        <taxon>Trebouxiophyceae</taxon>
        <taxon>Trebouxiophyceae incertae sedis</taxon>
        <taxon>Coccomyxaceae</taxon>
        <taxon>Coccomyxa</taxon>
    </lineage>
</organism>
<reference evidence="2 3" key="1">
    <citation type="journal article" date="2024" name="Nat. Commun.">
        <title>Phylogenomics reveals the evolutionary origins of lichenization in chlorophyte algae.</title>
        <authorList>
            <person name="Puginier C."/>
            <person name="Libourel C."/>
            <person name="Otte J."/>
            <person name="Skaloud P."/>
            <person name="Haon M."/>
            <person name="Grisel S."/>
            <person name="Petersen M."/>
            <person name="Berrin J.G."/>
            <person name="Delaux P.M."/>
            <person name="Dal Grande F."/>
            <person name="Keller J."/>
        </authorList>
    </citation>
    <scope>NUCLEOTIDE SEQUENCE [LARGE SCALE GENOMIC DNA]</scope>
    <source>
        <strain evidence="2 3">SAG 216-7</strain>
    </source>
</reference>
<feature type="chain" id="PRO_5046467136" description="DUF948 domain-containing protein" evidence="1">
    <location>
        <begin position="21"/>
        <end position="177"/>
    </location>
</feature>
<dbReference type="EMBL" id="JALJOT010000001">
    <property type="protein sequence ID" value="KAK9918335.1"/>
    <property type="molecule type" value="Genomic_DNA"/>
</dbReference>
<accession>A0ABR2Z2Y1</accession>
<evidence type="ECO:0000256" key="1">
    <source>
        <dbReference type="SAM" id="SignalP"/>
    </source>
</evidence>
<evidence type="ECO:0008006" key="4">
    <source>
        <dbReference type="Google" id="ProtNLM"/>
    </source>
</evidence>
<comment type="caution">
    <text evidence="2">The sequence shown here is derived from an EMBL/GenBank/DDBJ whole genome shotgun (WGS) entry which is preliminary data.</text>
</comment>
<keyword evidence="3" id="KW-1185">Reference proteome</keyword>
<dbReference type="Proteomes" id="UP001491310">
    <property type="component" value="Unassembled WGS sequence"/>
</dbReference>
<gene>
    <name evidence="2" type="ORF">WJX75_003281</name>
</gene>
<evidence type="ECO:0000313" key="3">
    <source>
        <dbReference type="Proteomes" id="UP001491310"/>
    </source>
</evidence>
<name>A0ABR2Z2Y1_9CHLO</name>
<dbReference type="PANTHER" id="PTHR33825:SF5">
    <property type="entry name" value="TRANSMEMBRANE PROTEIN"/>
    <property type="match status" value="1"/>
</dbReference>